<dbReference type="GO" id="GO:0005874">
    <property type="term" value="C:microtubule"/>
    <property type="evidence" value="ECO:0007669"/>
    <property type="project" value="UniProtKB-KW"/>
</dbReference>
<evidence type="ECO:0000256" key="4">
    <source>
        <dbReference type="ARBA" id="ARBA00023134"/>
    </source>
</evidence>
<evidence type="ECO:0008006" key="7">
    <source>
        <dbReference type="Google" id="ProtNLM"/>
    </source>
</evidence>
<gene>
    <name evidence="5" type="ORF">PR001_g22947</name>
</gene>
<dbReference type="GO" id="GO:0005525">
    <property type="term" value="F:GTP binding"/>
    <property type="evidence" value="ECO:0007669"/>
    <property type="project" value="UniProtKB-KW"/>
</dbReference>
<dbReference type="AlphaFoldDB" id="A0A6A3IQL2"/>
<reference evidence="5 6" key="1">
    <citation type="submission" date="2018-09" db="EMBL/GenBank/DDBJ databases">
        <title>Genomic investigation of the strawberry pathogen Phytophthora fragariae indicates pathogenicity is determined by transcriptional variation in three key races.</title>
        <authorList>
            <person name="Adams T.M."/>
            <person name="Armitage A.D."/>
            <person name="Sobczyk M.K."/>
            <person name="Bates H.J."/>
            <person name="Dunwell J.M."/>
            <person name="Nellist C.F."/>
            <person name="Harrison R.J."/>
        </authorList>
    </citation>
    <scope>NUCLEOTIDE SEQUENCE [LARGE SCALE GENOMIC DNA]</scope>
    <source>
        <strain evidence="5 6">SCRP249</strain>
    </source>
</reference>
<dbReference type="Proteomes" id="UP000429607">
    <property type="component" value="Unassembled WGS sequence"/>
</dbReference>
<comment type="similarity">
    <text evidence="1">Belongs to the tubulin family.</text>
</comment>
<dbReference type="InterPro" id="IPR036525">
    <property type="entry name" value="Tubulin/FtsZ_GTPase_sf"/>
</dbReference>
<protein>
    <recommendedName>
        <fullName evidence="7">Tubulin/FtsZ GTPase domain-containing protein</fullName>
    </recommendedName>
</protein>
<evidence type="ECO:0000256" key="3">
    <source>
        <dbReference type="ARBA" id="ARBA00022741"/>
    </source>
</evidence>
<organism evidence="5 6">
    <name type="scientific">Phytophthora rubi</name>
    <dbReference type="NCBI Taxonomy" id="129364"/>
    <lineage>
        <taxon>Eukaryota</taxon>
        <taxon>Sar</taxon>
        <taxon>Stramenopiles</taxon>
        <taxon>Oomycota</taxon>
        <taxon>Peronosporomycetes</taxon>
        <taxon>Peronosporales</taxon>
        <taxon>Peronosporaceae</taxon>
        <taxon>Phytophthora</taxon>
    </lineage>
</organism>
<accession>A0A6A3IQL2</accession>
<sequence length="112" mass="12242">MSVTTLLHACLTNGGRDEFRMGRYGQLYYFEQIIPGKEDTNSNFARDISKEISRLGPGHILKLADGSMGPRGFLVFNTMGGGMGFGHGALFLERLSVDFDGSTATVEICDEE</sequence>
<comment type="caution">
    <text evidence="5">The sequence shown here is derived from an EMBL/GenBank/DDBJ whole genome shotgun (WGS) entry which is preliminary data.</text>
</comment>
<dbReference type="EMBL" id="QXFV01002631">
    <property type="protein sequence ID" value="KAE8985236.1"/>
    <property type="molecule type" value="Genomic_DNA"/>
</dbReference>
<keyword evidence="4" id="KW-0342">GTP-binding</keyword>
<dbReference type="Gene3D" id="3.40.50.1440">
    <property type="entry name" value="Tubulin/FtsZ, GTPase domain"/>
    <property type="match status" value="1"/>
</dbReference>
<dbReference type="PRINTS" id="PR01161">
    <property type="entry name" value="TUBULIN"/>
</dbReference>
<dbReference type="GO" id="GO:0007017">
    <property type="term" value="P:microtubule-based process"/>
    <property type="evidence" value="ECO:0007669"/>
    <property type="project" value="InterPro"/>
</dbReference>
<dbReference type="PANTHER" id="PTHR11588">
    <property type="entry name" value="TUBULIN"/>
    <property type="match status" value="1"/>
</dbReference>
<evidence type="ECO:0000313" key="6">
    <source>
        <dbReference type="Proteomes" id="UP000429607"/>
    </source>
</evidence>
<evidence type="ECO:0000256" key="1">
    <source>
        <dbReference type="ARBA" id="ARBA00009636"/>
    </source>
</evidence>
<name>A0A6A3IQL2_9STRA</name>
<keyword evidence="3" id="KW-0547">Nucleotide-binding</keyword>
<proteinExistence type="inferred from homology"/>
<dbReference type="SUPFAM" id="SSF52490">
    <property type="entry name" value="Tubulin nucleotide-binding domain-like"/>
    <property type="match status" value="1"/>
</dbReference>
<keyword evidence="2" id="KW-0493">Microtubule</keyword>
<evidence type="ECO:0000256" key="2">
    <source>
        <dbReference type="ARBA" id="ARBA00022701"/>
    </source>
</evidence>
<evidence type="ECO:0000313" key="5">
    <source>
        <dbReference type="EMBL" id="KAE8985236.1"/>
    </source>
</evidence>
<dbReference type="InterPro" id="IPR000217">
    <property type="entry name" value="Tubulin"/>
</dbReference>